<keyword evidence="1" id="KW-0472">Membrane</keyword>
<dbReference type="GO" id="GO:0008800">
    <property type="term" value="F:beta-lactamase activity"/>
    <property type="evidence" value="ECO:0007669"/>
    <property type="project" value="InterPro"/>
</dbReference>
<dbReference type="EMBL" id="JALAQA010000008">
    <property type="protein sequence ID" value="MCY8511135.1"/>
    <property type="molecule type" value="Genomic_DNA"/>
</dbReference>
<dbReference type="Pfam" id="PF13354">
    <property type="entry name" value="Beta-lactamase2"/>
    <property type="match status" value="1"/>
</dbReference>
<dbReference type="PANTHER" id="PTHR35333:SF3">
    <property type="entry name" value="BETA-LACTAMASE-TYPE TRANSPEPTIDASE FOLD CONTAINING PROTEIN"/>
    <property type="match status" value="1"/>
</dbReference>
<protein>
    <submittedName>
        <fullName evidence="3">Class A beta-lactamase-related serine hydrolase</fullName>
    </submittedName>
</protein>
<dbReference type="PANTHER" id="PTHR35333">
    <property type="entry name" value="BETA-LACTAMASE"/>
    <property type="match status" value="1"/>
</dbReference>
<dbReference type="SUPFAM" id="SSF56601">
    <property type="entry name" value="beta-lactamase/transpeptidase-like"/>
    <property type="match status" value="1"/>
</dbReference>
<dbReference type="InterPro" id="IPR012338">
    <property type="entry name" value="Beta-lactam/transpept-like"/>
</dbReference>
<evidence type="ECO:0000259" key="2">
    <source>
        <dbReference type="Pfam" id="PF13354"/>
    </source>
</evidence>
<dbReference type="AlphaFoldDB" id="A0AAP3G044"/>
<dbReference type="InterPro" id="IPR045155">
    <property type="entry name" value="Beta-lactam_cat"/>
</dbReference>
<keyword evidence="1" id="KW-0812">Transmembrane</keyword>
<reference evidence="3" key="1">
    <citation type="submission" date="2022-02" db="EMBL/GenBank/DDBJ databases">
        <title>Crop Bioprotection Bacillus Genome Sequencing.</title>
        <authorList>
            <person name="Dunlap C."/>
        </authorList>
    </citation>
    <scope>NUCLEOTIDE SEQUENCE</scope>
    <source>
        <strain evidence="3">CK3O2B-54A</strain>
    </source>
</reference>
<organism evidence="3 4">
    <name type="scientific">Bacillus mojavensis</name>
    <dbReference type="NCBI Taxonomy" id="72360"/>
    <lineage>
        <taxon>Bacteria</taxon>
        <taxon>Bacillati</taxon>
        <taxon>Bacillota</taxon>
        <taxon>Bacilli</taxon>
        <taxon>Bacillales</taxon>
        <taxon>Bacillaceae</taxon>
        <taxon>Bacillus</taxon>
    </lineage>
</organism>
<keyword evidence="1" id="KW-1133">Transmembrane helix</keyword>
<gene>
    <name evidence="3" type="ORF">MOD07_16480</name>
</gene>
<accession>A0AAP3G044</accession>
<comment type="caution">
    <text evidence="3">The sequence shown here is derived from an EMBL/GenBank/DDBJ whole genome shotgun (WGS) entry which is preliminary data.</text>
</comment>
<dbReference type="InterPro" id="IPR000871">
    <property type="entry name" value="Beta-lactam_class-A"/>
</dbReference>
<feature type="transmembrane region" description="Helical" evidence="1">
    <location>
        <begin position="20"/>
        <end position="44"/>
    </location>
</feature>
<feature type="domain" description="Beta-lactamase class A catalytic" evidence="2">
    <location>
        <begin position="77"/>
        <end position="187"/>
    </location>
</feature>
<evidence type="ECO:0000313" key="3">
    <source>
        <dbReference type="EMBL" id="MCY8511135.1"/>
    </source>
</evidence>
<dbReference type="GO" id="GO:0046677">
    <property type="term" value="P:response to antibiotic"/>
    <property type="evidence" value="ECO:0007669"/>
    <property type="project" value="InterPro"/>
</dbReference>
<dbReference type="Proteomes" id="UP001075387">
    <property type="component" value="Unassembled WGS sequence"/>
</dbReference>
<evidence type="ECO:0000256" key="1">
    <source>
        <dbReference type="SAM" id="Phobius"/>
    </source>
</evidence>
<proteinExistence type="predicted"/>
<name>A0AAP3G044_BACMO</name>
<evidence type="ECO:0000313" key="4">
    <source>
        <dbReference type="Proteomes" id="UP001075387"/>
    </source>
</evidence>
<dbReference type="RefSeq" id="WP_268447106.1">
    <property type="nucleotide sequence ID" value="NZ_JALAQA010000008.1"/>
</dbReference>
<keyword evidence="3" id="KW-0378">Hydrolase</keyword>
<dbReference type="Gene3D" id="3.40.710.10">
    <property type="entry name" value="DD-peptidase/beta-lactamase superfamily"/>
    <property type="match status" value="1"/>
</dbReference>
<dbReference type="GO" id="GO:0030655">
    <property type="term" value="P:beta-lactam antibiotic catabolic process"/>
    <property type="evidence" value="ECO:0007669"/>
    <property type="project" value="InterPro"/>
</dbReference>
<sequence length="381" mass="43529">MGNVIMGHADLISNKERGNSLFLIVLILIVAVFLFGFFGLAAFLKRRDRNRTVDDLTRFMFSHPERFSLTIIQNDQILLNHNGSKMFPLASTVKILFLLAFVHEVRKNQISFNDTVSIIEIDKFYIPNTDGGAHDNWKSKENIGQTVTMKEVLIGMMRYSSNACTDYIYLRVGKDNIQKIIDKYLPDNHTPVFSINSSMLVAPYLKKYKKKKTKEISGYMKEMKQKYFMDISGETFDALVHGKAAPLISSLPSANHIEIQKEFTRKLPSSSSENYASLMYRLGTGDLLSEVEKGLLDEITGPPNPQAENRIWYKGGSTLFVMTSAIFKETASDSISLAFFIEDMNRLDMLWIDHVYQPFLQKITTEPLFRQQLIADLKDKL</sequence>